<feature type="compositionally biased region" description="Acidic residues" evidence="2">
    <location>
        <begin position="296"/>
        <end position="307"/>
    </location>
</feature>
<dbReference type="SUPFAM" id="SSF54373">
    <property type="entry name" value="FAD-linked reductases, C-terminal domain"/>
    <property type="match status" value="1"/>
</dbReference>
<comment type="similarity">
    <text evidence="1">Belongs to the GMC oxidoreductase family.</text>
</comment>
<dbReference type="InterPro" id="IPR007867">
    <property type="entry name" value="GMC_OxRtase_C"/>
</dbReference>
<dbReference type="Gene3D" id="3.30.560.10">
    <property type="entry name" value="Glucose Oxidase, domain 3"/>
    <property type="match status" value="2"/>
</dbReference>
<feature type="compositionally biased region" description="Low complexity" evidence="2">
    <location>
        <begin position="196"/>
        <end position="211"/>
    </location>
</feature>
<feature type="region of interest" description="Disordered" evidence="2">
    <location>
        <begin position="283"/>
        <end position="308"/>
    </location>
</feature>
<feature type="region of interest" description="Disordered" evidence="2">
    <location>
        <begin position="850"/>
        <end position="1004"/>
    </location>
</feature>
<feature type="compositionally biased region" description="Basic and acidic residues" evidence="2">
    <location>
        <begin position="283"/>
        <end position="295"/>
    </location>
</feature>
<dbReference type="GeneID" id="36842115"/>
<dbReference type="RefSeq" id="YP_009481767.1">
    <property type="nucleotide sequence ID" value="NC_037666.1"/>
</dbReference>
<sequence>MHPRPDAALWVCRRCTHEGAARRRQPRHAPATTAEHNNNNNIDPHVAVYDYIVVGAGAAGSAHARALSDDPTVSVLVLDWGPDRRSDAVAADLLRGAEAAHDPGTSIRVGGAAEPGLLGARCALGGGRAVGGSTLVDSALWGTGGPREWRDFAKACKRAGPKHAGASVWMTRLAAAASVPLARVESYVGPCDAPLGGAPSSSSTASAAGPGNNNRLYNDTMGPIPAYPRHRRHHWDPGGDGRRLFVSYRDMANGCHNGVQIGRYDPFQPMPAIRTEDCMAMRDGDDNRVGNRGGDDDGDGYGEDDVPDWPVRGARGRVTVRALAPAWSALSDSFVKAAGRVYGVREVVDHNGPSQFGVTRHVQFAVRLGPPHGFNRQPAGDAFVGRDTERERCISCGRCRRLVIIGGALVERVVFETPSDRGATRGQGRAARNNNNSTRPARARHNGHRGDRRHNDEASAATQRPRAVGVIYLERGVKPIKARARCRVVLCASALTPTVLQRSGIGDPRLLAGIGTPVVFANPAVGAGYHCPYGFRMVASVTPLDPRSDTPPPDVRSDLNPPGTVGMVFAQDATRPSRRRRQWCVLAAAGPLPDYWPVAGDPLVRAASHWAPFGMQSTTMCGEYRGTHGRAKKNDGGGNDDDEKQQQQQQEAEEHSGHSASAADAWCAPRGPGPAVITLSAWLLDPTSRGGAIETPSSDPSVLPRARLGLYTDSADMQSMRALARSVVRLIDTMPPTPDGHRLTLAHPTPEVVADDAMLDLWLRTEAFYVAHRHGGVCRVGTSPEHGASNYGVVDGLLRVHGVDGLSVCDSTVFDHGMGVGTTAGTAAILATAYAGMLLDGTVDGACTEGVHPEPLGDDAMLPRAYGRPLPSASRPTARRRPRDQQQQQPQPQPYLHNQPPAGPAADRLFVRIVQQPPPPPPPRQQLLHPPHAALQPQSRQQRRQQRQEDPGAQHRACTVRPNSLRANQHPPGRSAFAFVTAPTTGQDDPRAAPPVPAQRRRHR</sequence>
<dbReference type="PANTHER" id="PTHR11552:SF147">
    <property type="entry name" value="CHOLINE DEHYDROGENASE, MITOCHONDRIAL"/>
    <property type="match status" value="1"/>
</dbReference>
<dbReference type="Proteomes" id="UP000249287">
    <property type="component" value="Segment"/>
</dbReference>
<feature type="compositionally biased region" description="Low complexity" evidence="2">
    <location>
        <begin position="925"/>
        <end position="940"/>
    </location>
</feature>
<dbReference type="GO" id="GO:0050660">
    <property type="term" value="F:flavin adenine dinucleotide binding"/>
    <property type="evidence" value="ECO:0007669"/>
    <property type="project" value="InterPro"/>
</dbReference>
<evidence type="ECO:0000259" key="3">
    <source>
        <dbReference type="Pfam" id="PF05199"/>
    </source>
</evidence>
<name>A0A2U7UBE2_9VIRU</name>
<dbReference type="InterPro" id="IPR012132">
    <property type="entry name" value="GMC_OxRdtase"/>
</dbReference>
<feature type="compositionally biased region" description="Low complexity" evidence="2">
    <location>
        <begin position="424"/>
        <end position="436"/>
    </location>
</feature>
<feature type="compositionally biased region" description="Low complexity" evidence="2">
    <location>
        <begin position="885"/>
        <end position="900"/>
    </location>
</feature>
<dbReference type="Gene3D" id="3.50.50.60">
    <property type="entry name" value="FAD/NAD(P)-binding domain"/>
    <property type="match status" value="4"/>
</dbReference>
<evidence type="ECO:0000313" key="4">
    <source>
        <dbReference type="EMBL" id="AVK75764.1"/>
    </source>
</evidence>
<organism evidence="4">
    <name type="scientific">Pandoravirus neocaledonia</name>
    <dbReference type="NCBI Taxonomy" id="2107708"/>
    <lineage>
        <taxon>Viruses</taxon>
        <taxon>Pandoravirus</taxon>
    </lineage>
</organism>
<reference evidence="4" key="1">
    <citation type="journal article" date="2018" name="Nat. Commun.">
        <title>Diversity and evolution of the emerging Pandoraviridae family.</title>
        <authorList>
            <person name="Legendre M."/>
            <person name="Fabre E."/>
            <person name="Poirot O."/>
            <person name="Jeudy S."/>
            <person name="Lartigue A."/>
            <person name="Alempic J.M."/>
            <person name="Beucher L."/>
            <person name="Philippe N."/>
            <person name="Bertaux L."/>
            <person name="Christo-Foroux E."/>
            <person name="Labadie K."/>
            <person name="Coute Y."/>
            <person name="Abergel C."/>
            <person name="Claverie J.M."/>
        </authorList>
    </citation>
    <scope>NUCLEOTIDE SEQUENCE [LARGE SCALE GENOMIC DNA]</scope>
    <source>
        <strain evidence="4">Neocaledonia</strain>
    </source>
</reference>
<dbReference type="SUPFAM" id="SSF51905">
    <property type="entry name" value="FAD/NAD(P)-binding domain"/>
    <property type="match status" value="1"/>
</dbReference>
<evidence type="ECO:0000256" key="1">
    <source>
        <dbReference type="ARBA" id="ARBA00010790"/>
    </source>
</evidence>
<dbReference type="GO" id="GO:0016614">
    <property type="term" value="F:oxidoreductase activity, acting on CH-OH group of donors"/>
    <property type="evidence" value="ECO:0007669"/>
    <property type="project" value="InterPro"/>
</dbReference>
<accession>A0A2U7UBE2</accession>
<dbReference type="PANTHER" id="PTHR11552">
    <property type="entry name" value="GLUCOSE-METHANOL-CHOLINE GMC OXIDOREDUCTASE"/>
    <property type="match status" value="1"/>
</dbReference>
<feature type="compositionally biased region" description="Basic residues" evidence="2">
    <location>
        <begin position="441"/>
        <end position="452"/>
    </location>
</feature>
<feature type="region of interest" description="Disordered" evidence="2">
    <location>
        <begin position="418"/>
        <end position="463"/>
    </location>
</feature>
<dbReference type="EMBL" id="MG011690">
    <property type="protein sequence ID" value="AVK75764.1"/>
    <property type="molecule type" value="Genomic_DNA"/>
</dbReference>
<evidence type="ECO:0000256" key="2">
    <source>
        <dbReference type="SAM" id="MobiDB-lite"/>
    </source>
</evidence>
<feature type="region of interest" description="Disordered" evidence="2">
    <location>
        <begin position="624"/>
        <end position="667"/>
    </location>
</feature>
<dbReference type="InterPro" id="IPR036188">
    <property type="entry name" value="FAD/NAD-bd_sf"/>
</dbReference>
<feature type="domain" description="Glucose-methanol-choline oxidoreductase C-terminal" evidence="3">
    <location>
        <begin position="686"/>
        <end position="828"/>
    </location>
</feature>
<gene>
    <name evidence="4" type="ORF">pneo_cds_157</name>
</gene>
<dbReference type="Pfam" id="PF05199">
    <property type="entry name" value="GMC_oxred_C"/>
    <property type="match status" value="1"/>
</dbReference>
<proteinExistence type="inferred from homology"/>
<feature type="region of interest" description="Disordered" evidence="2">
    <location>
        <begin position="19"/>
        <end position="40"/>
    </location>
</feature>
<dbReference type="KEGG" id="vg:36842115"/>
<protein>
    <submittedName>
        <fullName evidence="4">Glucose-methanol-choline oxidoreductase</fullName>
    </submittedName>
</protein>
<feature type="region of interest" description="Disordered" evidence="2">
    <location>
        <begin position="196"/>
        <end position="215"/>
    </location>
</feature>